<sequence>MGSEIIIVPVLFLSIFGIFYLFFSTRNKERLSLIEKGVDANIFVSKNHSSMFIWKIIILNSACLMIGIGAGILSALFIETLFEINNGPIYPGLIFLFAGLGLLAGFKFSKNLE</sequence>
<evidence type="ECO:0000313" key="3">
    <source>
        <dbReference type="EMBL" id="NHN26405.1"/>
    </source>
</evidence>
<evidence type="ECO:0000313" key="4">
    <source>
        <dbReference type="Proteomes" id="UP000817854"/>
    </source>
</evidence>
<feature type="domain" description="DUF6249" evidence="2">
    <location>
        <begin position="7"/>
        <end position="109"/>
    </location>
</feature>
<evidence type="ECO:0000259" key="2">
    <source>
        <dbReference type="Pfam" id="PF19762"/>
    </source>
</evidence>
<name>A0ABX0IRD8_9FLAO</name>
<accession>A0ABX0IRD8</accession>
<evidence type="ECO:0000256" key="1">
    <source>
        <dbReference type="SAM" id="Phobius"/>
    </source>
</evidence>
<dbReference type="EMBL" id="VEVQ02000007">
    <property type="protein sequence ID" value="NHN26405.1"/>
    <property type="molecule type" value="Genomic_DNA"/>
</dbReference>
<reference evidence="4" key="1">
    <citation type="submission" date="2019-05" db="EMBL/GenBank/DDBJ databases">
        <title>Flavobacterium profundi sp. nov., isolated from a deep-sea seamount.</title>
        <authorList>
            <person name="Zhang D.-C."/>
        </authorList>
    </citation>
    <scope>NUCLEOTIDE SEQUENCE [LARGE SCALE GENOMIC DNA]</scope>
    <source>
        <strain evidence="4">EC11</strain>
    </source>
</reference>
<dbReference type="InterPro" id="IPR046216">
    <property type="entry name" value="DUF6249"/>
</dbReference>
<keyword evidence="1" id="KW-0472">Membrane</keyword>
<reference evidence="3 4" key="3">
    <citation type="submission" date="2020-02" db="EMBL/GenBank/DDBJ databases">
        <title>Flavobacterium profundi sp. nov., isolated from a deep-sea seamount.</title>
        <authorList>
            <person name="Zhang D.-C."/>
        </authorList>
    </citation>
    <scope>NUCLEOTIDE SEQUENCE [LARGE SCALE GENOMIC DNA]</scope>
    <source>
        <strain evidence="3 4">EC11</strain>
    </source>
</reference>
<dbReference type="Pfam" id="PF19762">
    <property type="entry name" value="DUF6249"/>
    <property type="match status" value="1"/>
</dbReference>
<keyword evidence="1" id="KW-1133">Transmembrane helix</keyword>
<feature type="transmembrane region" description="Helical" evidence="1">
    <location>
        <begin position="6"/>
        <end position="23"/>
    </location>
</feature>
<organism evidence="3 4">
    <name type="scientific">Flavobacterium jejuense</name>
    <dbReference type="NCBI Taxonomy" id="1544455"/>
    <lineage>
        <taxon>Bacteria</taxon>
        <taxon>Pseudomonadati</taxon>
        <taxon>Bacteroidota</taxon>
        <taxon>Flavobacteriia</taxon>
        <taxon>Flavobacteriales</taxon>
        <taxon>Flavobacteriaceae</taxon>
        <taxon>Flavobacterium</taxon>
    </lineage>
</organism>
<keyword evidence="1" id="KW-0812">Transmembrane</keyword>
<feature type="transmembrane region" description="Helical" evidence="1">
    <location>
        <begin position="52"/>
        <end position="77"/>
    </location>
</feature>
<keyword evidence="4" id="KW-1185">Reference proteome</keyword>
<feature type="transmembrane region" description="Helical" evidence="1">
    <location>
        <begin position="89"/>
        <end position="108"/>
    </location>
</feature>
<reference evidence="3 4" key="2">
    <citation type="submission" date="2019-05" db="EMBL/GenBank/DDBJ databases">
        <authorList>
            <person name="Lianzixin W."/>
        </authorList>
    </citation>
    <scope>NUCLEOTIDE SEQUENCE [LARGE SCALE GENOMIC DNA]</scope>
    <source>
        <strain evidence="3 4">EC11</strain>
    </source>
</reference>
<dbReference type="RefSeq" id="WP_140962731.1">
    <property type="nucleotide sequence ID" value="NZ_VEVQ02000007.1"/>
</dbReference>
<comment type="caution">
    <text evidence="3">The sequence shown here is derived from an EMBL/GenBank/DDBJ whole genome shotgun (WGS) entry which is preliminary data.</text>
</comment>
<dbReference type="Proteomes" id="UP000817854">
    <property type="component" value="Unassembled WGS sequence"/>
</dbReference>
<proteinExistence type="predicted"/>
<gene>
    <name evidence="3" type="ORF">FIA58_012020</name>
</gene>
<protein>
    <recommendedName>
        <fullName evidence="2">DUF6249 domain-containing protein</fullName>
    </recommendedName>
</protein>